<name>A0ABR2GUR2_9EUKA</name>
<dbReference type="PROSITE" id="PS51420">
    <property type="entry name" value="RHO"/>
    <property type="match status" value="1"/>
</dbReference>
<keyword evidence="4" id="KW-1185">Reference proteome</keyword>
<accession>A0ABR2GUR2</accession>
<dbReference type="InterPro" id="IPR005225">
    <property type="entry name" value="Small_GTP-bd"/>
</dbReference>
<protein>
    <submittedName>
        <fullName evidence="3">Uncharacterized protein</fullName>
    </submittedName>
</protein>
<dbReference type="EMBL" id="JAPFFF010000062">
    <property type="protein sequence ID" value="KAK8836945.1"/>
    <property type="molecule type" value="Genomic_DNA"/>
</dbReference>
<organism evidence="3 4">
    <name type="scientific">Tritrichomonas musculus</name>
    <dbReference type="NCBI Taxonomy" id="1915356"/>
    <lineage>
        <taxon>Eukaryota</taxon>
        <taxon>Metamonada</taxon>
        <taxon>Parabasalia</taxon>
        <taxon>Tritrichomonadida</taxon>
        <taxon>Tritrichomonadidae</taxon>
        <taxon>Tritrichomonas</taxon>
    </lineage>
</organism>
<dbReference type="SMART" id="SM00175">
    <property type="entry name" value="RAB"/>
    <property type="match status" value="1"/>
</dbReference>
<dbReference type="Proteomes" id="UP001470230">
    <property type="component" value="Unassembled WGS sequence"/>
</dbReference>
<evidence type="ECO:0000256" key="2">
    <source>
        <dbReference type="ARBA" id="ARBA00023134"/>
    </source>
</evidence>
<dbReference type="PANTHER" id="PTHR24072">
    <property type="entry name" value="RHO FAMILY GTPASE"/>
    <property type="match status" value="1"/>
</dbReference>
<evidence type="ECO:0000256" key="1">
    <source>
        <dbReference type="ARBA" id="ARBA00022741"/>
    </source>
</evidence>
<dbReference type="SMART" id="SM00173">
    <property type="entry name" value="RAS"/>
    <property type="match status" value="1"/>
</dbReference>
<dbReference type="Pfam" id="PF00071">
    <property type="entry name" value="Ras"/>
    <property type="match status" value="1"/>
</dbReference>
<dbReference type="PROSITE" id="PS51421">
    <property type="entry name" value="RAS"/>
    <property type="match status" value="1"/>
</dbReference>
<comment type="caution">
    <text evidence="3">The sequence shown here is derived from an EMBL/GenBank/DDBJ whole genome shotgun (WGS) entry which is preliminary data.</text>
</comment>
<gene>
    <name evidence="3" type="ORF">M9Y10_036976</name>
</gene>
<dbReference type="InterPro" id="IPR027417">
    <property type="entry name" value="P-loop_NTPase"/>
</dbReference>
<keyword evidence="1" id="KW-0547">Nucleotide-binding</keyword>
<dbReference type="InterPro" id="IPR001806">
    <property type="entry name" value="Small_GTPase"/>
</dbReference>
<dbReference type="InterPro" id="IPR003578">
    <property type="entry name" value="Small_GTPase_Rho"/>
</dbReference>
<reference evidence="3 4" key="1">
    <citation type="submission" date="2024-04" db="EMBL/GenBank/DDBJ databases">
        <title>Tritrichomonas musculus Genome.</title>
        <authorList>
            <person name="Alves-Ferreira E."/>
            <person name="Grigg M."/>
            <person name="Lorenzi H."/>
            <person name="Galac M."/>
        </authorList>
    </citation>
    <scope>NUCLEOTIDE SEQUENCE [LARGE SCALE GENOMIC DNA]</scope>
    <source>
        <strain evidence="3 4">EAF2021</strain>
    </source>
</reference>
<dbReference type="SUPFAM" id="SSF52540">
    <property type="entry name" value="P-loop containing nucleoside triphosphate hydrolases"/>
    <property type="match status" value="1"/>
</dbReference>
<dbReference type="Gene3D" id="3.40.50.300">
    <property type="entry name" value="P-loop containing nucleotide triphosphate hydrolases"/>
    <property type="match status" value="1"/>
</dbReference>
<proteinExistence type="predicted"/>
<sequence>MVGDLKVGKTSLQYTFENGHFPEEYIPTIFNSYCQLITLSKEQTTFRLQIWDTAGSRDYDNLRHLSYPMTDIFLLCFSLISRKTFNNIADKWIKEVRHHCPGVPVILVGLKSDLKDNFDRSRLDSNSISEMSDSVKDQIPIELHEGNEMKEQIGAISYIEISSKENINVYEVFEFSCRYFYRHCRKTENSKAKCLIE</sequence>
<dbReference type="CDD" id="cd00157">
    <property type="entry name" value="Rho"/>
    <property type="match status" value="1"/>
</dbReference>
<dbReference type="PRINTS" id="PR00449">
    <property type="entry name" value="RASTRNSFRMNG"/>
</dbReference>
<evidence type="ECO:0000313" key="4">
    <source>
        <dbReference type="Proteomes" id="UP001470230"/>
    </source>
</evidence>
<dbReference type="SMART" id="SM00174">
    <property type="entry name" value="RHO"/>
    <property type="match status" value="1"/>
</dbReference>
<keyword evidence="2" id="KW-0342">GTP-binding</keyword>
<dbReference type="PROSITE" id="PS51419">
    <property type="entry name" value="RAB"/>
    <property type="match status" value="1"/>
</dbReference>
<dbReference type="NCBIfam" id="TIGR00231">
    <property type="entry name" value="small_GTP"/>
    <property type="match status" value="1"/>
</dbReference>
<evidence type="ECO:0000313" key="3">
    <source>
        <dbReference type="EMBL" id="KAK8836945.1"/>
    </source>
</evidence>